<dbReference type="Pfam" id="PF01327">
    <property type="entry name" value="Pep_deformylase"/>
    <property type="match status" value="1"/>
</dbReference>
<dbReference type="PANTHER" id="PTHR10458:SF8">
    <property type="entry name" value="PEPTIDE DEFORMYLASE 2"/>
    <property type="match status" value="1"/>
</dbReference>
<name>A0A1Y0L0G7_9MOLU</name>
<dbReference type="AlphaFoldDB" id="A0A1Y0L0G7"/>
<comment type="function">
    <text evidence="5">Removes the formyl group from the N-terminal Met of newly synthesized proteins. Requires at least a dipeptide for an efficient rate of reaction. N-terminal L-methionine is a prerequisite for activity but the enzyme has broad specificity at other positions.</text>
</comment>
<feature type="binding site" evidence="5">
    <location>
        <position position="177"/>
    </location>
    <ligand>
        <name>Fe cation</name>
        <dbReference type="ChEBI" id="CHEBI:24875"/>
    </ligand>
</feature>
<dbReference type="HAMAP" id="MF_00163">
    <property type="entry name" value="Pep_deformylase"/>
    <property type="match status" value="1"/>
</dbReference>
<organism evidence="6 7">
    <name type="scientific">Spiroplasma clarkii</name>
    <dbReference type="NCBI Taxonomy" id="2139"/>
    <lineage>
        <taxon>Bacteria</taxon>
        <taxon>Bacillati</taxon>
        <taxon>Mycoplasmatota</taxon>
        <taxon>Mollicutes</taxon>
        <taxon>Entomoplasmatales</taxon>
        <taxon>Spiroplasmataceae</taxon>
        <taxon>Spiroplasma</taxon>
    </lineage>
</organism>
<keyword evidence="4 5" id="KW-0648">Protein biosynthesis</keyword>
<comment type="similarity">
    <text evidence="1 5">Belongs to the polypeptide deformylase family.</text>
</comment>
<dbReference type="GO" id="GO:0042586">
    <property type="term" value="F:peptide deformylase activity"/>
    <property type="evidence" value="ECO:0007669"/>
    <property type="project" value="UniProtKB-UniRule"/>
</dbReference>
<dbReference type="InterPro" id="IPR036821">
    <property type="entry name" value="Peptide_deformylase_sf"/>
</dbReference>
<feature type="active site" evidence="5">
    <location>
        <position position="174"/>
    </location>
</feature>
<accession>A0A1Y0L0G7</accession>
<keyword evidence="5" id="KW-0408">Iron</keyword>
<evidence type="ECO:0000256" key="2">
    <source>
        <dbReference type="ARBA" id="ARBA00022723"/>
    </source>
</evidence>
<dbReference type="NCBIfam" id="TIGR00079">
    <property type="entry name" value="pept_deformyl"/>
    <property type="match status" value="1"/>
</dbReference>
<dbReference type="PANTHER" id="PTHR10458">
    <property type="entry name" value="PEPTIDE DEFORMYLASE"/>
    <property type="match status" value="1"/>
</dbReference>
<evidence type="ECO:0000313" key="7">
    <source>
        <dbReference type="Proteomes" id="UP000231179"/>
    </source>
</evidence>
<feature type="binding site" evidence="5">
    <location>
        <position position="173"/>
    </location>
    <ligand>
        <name>Fe cation</name>
        <dbReference type="ChEBI" id="CHEBI:24875"/>
    </ligand>
</feature>
<evidence type="ECO:0000256" key="1">
    <source>
        <dbReference type="ARBA" id="ARBA00010759"/>
    </source>
</evidence>
<evidence type="ECO:0000256" key="3">
    <source>
        <dbReference type="ARBA" id="ARBA00022801"/>
    </source>
</evidence>
<evidence type="ECO:0000313" key="6">
    <source>
        <dbReference type="EMBL" id="ATX70646.1"/>
    </source>
</evidence>
<dbReference type="Proteomes" id="UP000231179">
    <property type="component" value="Chromosome"/>
</dbReference>
<evidence type="ECO:0000256" key="5">
    <source>
        <dbReference type="HAMAP-Rule" id="MF_00163"/>
    </source>
</evidence>
<dbReference type="GO" id="GO:0046872">
    <property type="term" value="F:metal ion binding"/>
    <property type="evidence" value="ECO:0007669"/>
    <property type="project" value="UniProtKB-KW"/>
</dbReference>
<comment type="catalytic activity">
    <reaction evidence="5">
        <text>N-terminal N-formyl-L-methionyl-[peptide] + H2O = N-terminal L-methionyl-[peptide] + formate</text>
        <dbReference type="Rhea" id="RHEA:24420"/>
        <dbReference type="Rhea" id="RHEA-COMP:10639"/>
        <dbReference type="Rhea" id="RHEA-COMP:10640"/>
        <dbReference type="ChEBI" id="CHEBI:15377"/>
        <dbReference type="ChEBI" id="CHEBI:15740"/>
        <dbReference type="ChEBI" id="CHEBI:49298"/>
        <dbReference type="ChEBI" id="CHEBI:64731"/>
        <dbReference type="EC" id="3.5.1.88"/>
    </reaction>
</comment>
<dbReference type="PIRSF" id="PIRSF004749">
    <property type="entry name" value="Pep_def"/>
    <property type="match status" value="1"/>
</dbReference>
<proteinExistence type="inferred from homology"/>
<gene>
    <name evidence="5 6" type="primary">def</name>
    <name evidence="6" type="ORF">SCLAR_v1c03160</name>
</gene>
<comment type="cofactor">
    <cofactor evidence="5">
        <name>Fe(2+)</name>
        <dbReference type="ChEBI" id="CHEBI:29033"/>
    </cofactor>
    <text evidence="5">Binds 1 Fe(2+) ion.</text>
</comment>
<sequence length="202" mass="23211">MKMNLKTDLLQKEIPSNKWLCKDTNREVIRGTSVDVSLPLSSEHELVIKKLIDFVRYSQDPILNKKDSADHLRPAVGLAAPQIGSNTNMFFARFEWDEETDDIEEFALINAKITASSDQIAFLKGGEGCLSVDKDHPGNVPRSYKVKISGFEWLTQEYVELTVRGYQAIVFQHELEHNQGQLYYDRINKADPNYEEESWIML</sequence>
<dbReference type="EC" id="3.5.1.88" evidence="5"/>
<keyword evidence="3 5" id="KW-0378">Hydrolase</keyword>
<dbReference type="PRINTS" id="PR01576">
    <property type="entry name" value="PDEFORMYLASE"/>
</dbReference>
<dbReference type="EMBL" id="CP024870">
    <property type="protein sequence ID" value="ATX70646.1"/>
    <property type="molecule type" value="Genomic_DNA"/>
</dbReference>
<keyword evidence="7" id="KW-1185">Reference proteome</keyword>
<reference evidence="6 7" key="1">
    <citation type="submission" date="2017-11" db="EMBL/GenBank/DDBJ databases">
        <title>Complete genome sequence of Spiroplasma clarkii CN-5 (DSM 19994).</title>
        <authorList>
            <person name="Tsai Y.-M."/>
            <person name="Chang A."/>
            <person name="Lo W.-S."/>
            <person name="Kuo C.-H."/>
        </authorList>
    </citation>
    <scope>NUCLEOTIDE SEQUENCE [LARGE SCALE GENOMIC DNA]</scope>
    <source>
        <strain evidence="6 7">CN-5</strain>
    </source>
</reference>
<keyword evidence="2 5" id="KW-0479">Metal-binding</keyword>
<feature type="binding site" evidence="5">
    <location>
        <position position="129"/>
    </location>
    <ligand>
        <name>Fe cation</name>
        <dbReference type="ChEBI" id="CHEBI:24875"/>
    </ligand>
</feature>
<dbReference type="Gene3D" id="3.90.45.10">
    <property type="entry name" value="Peptide deformylase"/>
    <property type="match status" value="1"/>
</dbReference>
<dbReference type="GO" id="GO:0006412">
    <property type="term" value="P:translation"/>
    <property type="evidence" value="ECO:0007669"/>
    <property type="project" value="UniProtKB-UniRule"/>
</dbReference>
<protein>
    <recommendedName>
        <fullName evidence="5">Peptide deformylase</fullName>
        <shortName evidence="5">PDF</shortName>
        <ecNumber evidence="5">3.5.1.88</ecNumber>
    </recommendedName>
    <alternativeName>
        <fullName evidence="5">Polypeptide deformylase</fullName>
    </alternativeName>
</protein>
<dbReference type="KEGG" id="scla:SCLARK_00516"/>
<evidence type="ECO:0000256" key="4">
    <source>
        <dbReference type="ARBA" id="ARBA00022917"/>
    </source>
</evidence>
<dbReference type="SUPFAM" id="SSF56420">
    <property type="entry name" value="Peptide deformylase"/>
    <property type="match status" value="1"/>
</dbReference>
<dbReference type="InterPro" id="IPR023635">
    <property type="entry name" value="Peptide_deformylase"/>
</dbReference>